<comment type="caution">
    <text evidence="1">The sequence shown here is derived from an EMBL/GenBank/DDBJ whole genome shotgun (WGS) entry which is preliminary data.</text>
</comment>
<accession>A0A1M2VLH1</accession>
<sequence length="65" mass="7134">MSCASTVKTLRSSDGTPIYAEAVGSPMNPHIVFIHEATLSSVVFDDLVRDRRLTDHLYLVGVQCI</sequence>
<organism evidence="1 2">
    <name type="scientific">Trametes pubescens</name>
    <name type="common">White-rot fungus</name>
    <dbReference type="NCBI Taxonomy" id="154538"/>
    <lineage>
        <taxon>Eukaryota</taxon>
        <taxon>Fungi</taxon>
        <taxon>Dikarya</taxon>
        <taxon>Basidiomycota</taxon>
        <taxon>Agaricomycotina</taxon>
        <taxon>Agaricomycetes</taxon>
        <taxon>Polyporales</taxon>
        <taxon>Polyporaceae</taxon>
        <taxon>Trametes</taxon>
    </lineage>
</organism>
<evidence type="ECO:0000313" key="1">
    <source>
        <dbReference type="EMBL" id="OJT08406.1"/>
    </source>
</evidence>
<reference evidence="1 2" key="1">
    <citation type="submission" date="2016-10" db="EMBL/GenBank/DDBJ databases">
        <title>Genome sequence of the basidiomycete white-rot fungus Trametes pubescens.</title>
        <authorList>
            <person name="Makela M.R."/>
            <person name="Granchi Z."/>
            <person name="Peng M."/>
            <person name="De Vries R.P."/>
            <person name="Grigoriev I."/>
            <person name="Riley R."/>
            <person name="Hilden K."/>
        </authorList>
    </citation>
    <scope>NUCLEOTIDE SEQUENCE [LARGE SCALE GENOMIC DNA]</scope>
    <source>
        <strain evidence="1 2">FBCC735</strain>
    </source>
</reference>
<protein>
    <submittedName>
        <fullName evidence="1">Uncharacterized protein</fullName>
    </submittedName>
</protein>
<keyword evidence="2" id="KW-1185">Reference proteome</keyword>
<dbReference type="AlphaFoldDB" id="A0A1M2VLH1"/>
<name>A0A1M2VLH1_TRAPU</name>
<dbReference type="OrthoDB" id="408373at2759"/>
<gene>
    <name evidence="1" type="ORF">TRAPUB_694</name>
</gene>
<proteinExistence type="predicted"/>
<dbReference type="STRING" id="154538.A0A1M2VLH1"/>
<dbReference type="EMBL" id="MNAD01001043">
    <property type="protein sequence ID" value="OJT08406.1"/>
    <property type="molecule type" value="Genomic_DNA"/>
</dbReference>
<evidence type="ECO:0000313" key="2">
    <source>
        <dbReference type="Proteomes" id="UP000184267"/>
    </source>
</evidence>
<dbReference type="Proteomes" id="UP000184267">
    <property type="component" value="Unassembled WGS sequence"/>
</dbReference>